<dbReference type="InterPro" id="IPR049449">
    <property type="entry name" value="TesB_ACOT8-like_N"/>
</dbReference>
<comment type="caution">
    <text evidence="3">The sequence shown here is derived from an EMBL/GenBank/DDBJ whole genome shotgun (WGS) entry which is preliminary data.</text>
</comment>
<dbReference type="RefSeq" id="WP_310298017.1">
    <property type="nucleotide sequence ID" value="NZ_BAAAPS010000002.1"/>
</dbReference>
<dbReference type="Pfam" id="PF13622">
    <property type="entry name" value="4HBT_3"/>
    <property type="match status" value="1"/>
</dbReference>
<name>A0ABU2BQF5_9ACTN</name>
<organism evidence="3 4">
    <name type="scientific">Nocardioides marmoribigeumensis</name>
    <dbReference type="NCBI Taxonomy" id="433649"/>
    <lineage>
        <taxon>Bacteria</taxon>
        <taxon>Bacillati</taxon>
        <taxon>Actinomycetota</taxon>
        <taxon>Actinomycetes</taxon>
        <taxon>Propionibacteriales</taxon>
        <taxon>Nocardioidaceae</taxon>
        <taxon>Nocardioides</taxon>
    </lineage>
</organism>
<proteinExistence type="predicted"/>
<feature type="domain" description="Acyl-CoA thioesterase-like C-terminal" evidence="2">
    <location>
        <begin position="154"/>
        <end position="250"/>
    </location>
</feature>
<dbReference type="InterPro" id="IPR049450">
    <property type="entry name" value="ACOT8-like_C"/>
</dbReference>
<gene>
    <name evidence="3" type="ORF">J2S63_000430</name>
</gene>
<protein>
    <recommendedName>
        <fullName evidence="5">Thioesterase family protein</fullName>
    </recommendedName>
</protein>
<dbReference type="EMBL" id="JAVDYG010000001">
    <property type="protein sequence ID" value="MDR7360877.1"/>
    <property type="molecule type" value="Genomic_DNA"/>
</dbReference>
<evidence type="ECO:0008006" key="5">
    <source>
        <dbReference type="Google" id="ProtNLM"/>
    </source>
</evidence>
<feature type="domain" description="Acyl-CoA thioesterase-like N-terminal HotDog" evidence="1">
    <location>
        <begin position="21"/>
        <end position="105"/>
    </location>
</feature>
<dbReference type="Pfam" id="PF20789">
    <property type="entry name" value="4HBT_3C"/>
    <property type="match status" value="1"/>
</dbReference>
<evidence type="ECO:0000259" key="1">
    <source>
        <dbReference type="Pfam" id="PF13622"/>
    </source>
</evidence>
<sequence length="278" mass="30209">MSLSMFTADGDQLVPTDIARSMWSRDQMHGVAVSGALARALEQHLQGLGRDDLVPTRYRVDLFKAARMEPCTVTVEEVRQGPRLCLLDATLVQGEVRVARASCLFLLPTENPSGRAWEPSERTGPPPLDVVPVSDEPRVPFFASDSPWSQDFAAHQNAGRKRTWQAGLPVVEGERPTPFQVVAAVADATSMVVNWGTEGVQYINTDIDLAIARLPEGLEIGFAAFDRVEVDGLAVGSATVFDRRGPVGVASVTALANAKRPVDFEQVRYDDDGTRHAT</sequence>
<evidence type="ECO:0000259" key="2">
    <source>
        <dbReference type="Pfam" id="PF20789"/>
    </source>
</evidence>
<evidence type="ECO:0000313" key="3">
    <source>
        <dbReference type="EMBL" id="MDR7360877.1"/>
    </source>
</evidence>
<evidence type="ECO:0000313" key="4">
    <source>
        <dbReference type="Proteomes" id="UP001183648"/>
    </source>
</evidence>
<accession>A0ABU2BQF5</accession>
<dbReference type="Gene3D" id="2.40.160.210">
    <property type="entry name" value="Acyl-CoA thioesterase, double hotdog domain"/>
    <property type="match status" value="1"/>
</dbReference>
<dbReference type="InterPro" id="IPR042171">
    <property type="entry name" value="Acyl-CoA_hotdog"/>
</dbReference>
<reference evidence="3 4" key="1">
    <citation type="submission" date="2023-07" db="EMBL/GenBank/DDBJ databases">
        <title>Sequencing the genomes of 1000 actinobacteria strains.</title>
        <authorList>
            <person name="Klenk H.-P."/>
        </authorList>
    </citation>
    <scope>NUCLEOTIDE SEQUENCE [LARGE SCALE GENOMIC DNA]</scope>
    <source>
        <strain evidence="3 4">DSM 19426</strain>
    </source>
</reference>
<dbReference type="Proteomes" id="UP001183648">
    <property type="component" value="Unassembled WGS sequence"/>
</dbReference>
<keyword evidence="4" id="KW-1185">Reference proteome</keyword>